<evidence type="ECO:0000313" key="1">
    <source>
        <dbReference type="EMBL" id="KAJ7321058.1"/>
    </source>
</evidence>
<dbReference type="EMBL" id="JARIHO010000052">
    <property type="protein sequence ID" value="KAJ7321058.1"/>
    <property type="molecule type" value="Genomic_DNA"/>
</dbReference>
<evidence type="ECO:0000313" key="2">
    <source>
        <dbReference type="Proteomes" id="UP001218218"/>
    </source>
</evidence>
<gene>
    <name evidence="1" type="ORF">DFH08DRAFT_889875</name>
</gene>
<dbReference type="AlphaFoldDB" id="A0AAD6ZG29"/>
<keyword evidence="2" id="KW-1185">Reference proteome</keyword>
<proteinExistence type="predicted"/>
<protein>
    <submittedName>
        <fullName evidence="1">Uncharacterized protein</fullName>
    </submittedName>
</protein>
<accession>A0AAD6ZG29</accession>
<comment type="caution">
    <text evidence="1">The sequence shown here is derived from an EMBL/GenBank/DDBJ whole genome shotgun (WGS) entry which is preliminary data.</text>
</comment>
<dbReference type="Proteomes" id="UP001218218">
    <property type="component" value="Unassembled WGS sequence"/>
</dbReference>
<reference evidence="1" key="1">
    <citation type="submission" date="2023-03" db="EMBL/GenBank/DDBJ databases">
        <title>Massive genome expansion in bonnet fungi (Mycena s.s.) driven by repeated elements and novel gene families across ecological guilds.</title>
        <authorList>
            <consortium name="Lawrence Berkeley National Laboratory"/>
            <person name="Harder C.B."/>
            <person name="Miyauchi S."/>
            <person name="Viragh M."/>
            <person name="Kuo A."/>
            <person name="Thoen E."/>
            <person name="Andreopoulos B."/>
            <person name="Lu D."/>
            <person name="Skrede I."/>
            <person name="Drula E."/>
            <person name="Henrissat B."/>
            <person name="Morin E."/>
            <person name="Kohler A."/>
            <person name="Barry K."/>
            <person name="LaButti K."/>
            <person name="Morin E."/>
            <person name="Salamov A."/>
            <person name="Lipzen A."/>
            <person name="Mereny Z."/>
            <person name="Hegedus B."/>
            <person name="Baldrian P."/>
            <person name="Stursova M."/>
            <person name="Weitz H."/>
            <person name="Taylor A."/>
            <person name="Grigoriev I.V."/>
            <person name="Nagy L.G."/>
            <person name="Martin F."/>
            <person name="Kauserud H."/>
        </authorList>
    </citation>
    <scope>NUCLEOTIDE SEQUENCE</scope>
    <source>
        <strain evidence="1">CBHHK002</strain>
    </source>
</reference>
<organism evidence="1 2">
    <name type="scientific">Mycena albidolilacea</name>
    <dbReference type="NCBI Taxonomy" id="1033008"/>
    <lineage>
        <taxon>Eukaryota</taxon>
        <taxon>Fungi</taxon>
        <taxon>Dikarya</taxon>
        <taxon>Basidiomycota</taxon>
        <taxon>Agaricomycotina</taxon>
        <taxon>Agaricomycetes</taxon>
        <taxon>Agaricomycetidae</taxon>
        <taxon>Agaricales</taxon>
        <taxon>Marasmiineae</taxon>
        <taxon>Mycenaceae</taxon>
        <taxon>Mycena</taxon>
    </lineage>
</organism>
<name>A0AAD6ZG29_9AGAR</name>
<sequence>MAASTAKERFTAIWHHPIPAHLSIQEFSAKMEAQADSLLALPSAQKNLLKYDLIIPNNKLDNYFKALGFPEQQPVVLGKIECESAEHCAQFLRDADAMKKISTAQEFAGASMFSVDVVTKIDAGSADGCDACIGIFKCPPHLSRTQFHEFVDKASNGFVALPTMQKNAVKQTMWIKNDTIEKDVQAMGIPAAETVAVFMVQAPFDPNMIEVLTVLLHDLSNTKQLLQVWTDDGLRQHFAGVDKAATNEYSNRFSADIVNKLDRS</sequence>